<proteinExistence type="predicted"/>
<dbReference type="Proteomes" id="UP000199440">
    <property type="component" value="Unassembled WGS sequence"/>
</dbReference>
<dbReference type="SUPFAM" id="SSF48208">
    <property type="entry name" value="Six-hairpin glycosidases"/>
    <property type="match status" value="1"/>
</dbReference>
<accession>A0A1G9XUU6</accession>
<dbReference type="AlphaFoldDB" id="A0A1G9XUU6"/>
<reference evidence="3 4" key="1">
    <citation type="submission" date="2016-10" db="EMBL/GenBank/DDBJ databases">
        <authorList>
            <person name="de Groot N.N."/>
        </authorList>
    </citation>
    <scope>NUCLEOTIDE SEQUENCE [LARGE SCALE GENOMIC DNA]</scope>
    <source>
        <strain evidence="3 4">DSM 19886</strain>
    </source>
</reference>
<dbReference type="STRING" id="192904.SAMN04488514_11918"/>
<keyword evidence="4" id="KW-1185">Reference proteome</keyword>
<feature type="domain" description="Broad-specificity ulvan lyase C-terminal" evidence="2">
    <location>
        <begin position="402"/>
        <end position="636"/>
    </location>
</feature>
<dbReference type="InterPro" id="IPR008928">
    <property type="entry name" value="6-hairpin_glycosidase_sf"/>
</dbReference>
<sequence length="637" mass="71185">MKRKEFLQLSTLGSAGLTLSLGPWFNSCSDNLTREHSLAFKKLTQDLLKDWCDGMIRVQVIEPENPKLHGLLKCPACDVVHGRCMDAVYPFFHMAKATGEKKYLDAGIAVFEWEKNVSLPDGSWSNTLDPKSWNGITIFGAIALAETLHYHGDLLDNGRRERWTERLSRAAEFIYEKFTIAFTNINYGATAVYGLNLIGRVLQNETYMARSKELAEDVKAYFTRPNYLLFGEVKPTADKLSDKGLHGVDLGYNVEESLNGLVLYALQENDEDLLELLTKSLNSHLEFMLPDGGWDNSWGTRQFKWSYWGSRTTDGCQPAFAMMAHTNPALGTAAVKSTELLQRCTADGLLHGGIHYLSHGIKPCVHHTFAHSKNLAVILDSWDHLPEINLSAQLPRATADGLKHFSDLDTTLFARGDWRGTVTTYDAIYKDGDYRQATGGAPSVLYHNRAGLLCAASMAVYKLVEPYNQQPNPGEDFAFTPRVETFKNDVWYSNIFDRAAIMNSADSQGEIQIMAKAQLKNESNEVVTETASDFELSYTCSKDKLRITAKTPQPIKKQTAFVLPVISPTGEKVTHPEPNQITIQKPEGLVSIKANVSLKIKEIPKERLFNMVPGAEAVPIIAYFEENKEVEITIEVV</sequence>
<dbReference type="InterPro" id="IPR058907">
    <property type="entry name" value="P29_N"/>
</dbReference>
<dbReference type="Pfam" id="PF25840">
    <property type="entry name" value="Ulvan_lyase_N"/>
    <property type="match status" value="1"/>
</dbReference>
<protein>
    <recommendedName>
        <fullName evidence="5">Heparinase II/III-like protein</fullName>
    </recommendedName>
</protein>
<evidence type="ECO:0008006" key="5">
    <source>
        <dbReference type="Google" id="ProtNLM"/>
    </source>
</evidence>
<feature type="domain" description="Broad-specificity ulvan lyase N-terminal" evidence="1">
    <location>
        <begin position="48"/>
        <end position="396"/>
    </location>
</feature>
<organism evidence="3 4">
    <name type="scientific">Kriegella aquimaris</name>
    <dbReference type="NCBI Taxonomy" id="192904"/>
    <lineage>
        <taxon>Bacteria</taxon>
        <taxon>Pseudomonadati</taxon>
        <taxon>Bacteroidota</taxon>
        <taxon>Flavobacteriia</taxon>
        <taxon>Flavobacteriales</taxon>
        <taxon>Flavobacteriaceae</taxon>
        <taxon>Kriegella</taxon>
    </lineage>
</organism>
<dbReference type="RefSeq" id="WP_089895322.1">
    <property type="nucleotide sequence ID" value="NZ_FNGV01000019.1"/>
</dbReference>
<gene>
    <name evidence="3" type="ORF">SAMN04488514_11918</name>
</gene>
<evidence type="ECO:0000259" key="2">
    <source>
        <dbReference type="Pfam" id="PF25841"/>
    </source>
</evidence>
<dbReference type="InterPro" id="IPR058908">
    <property type="entry name" value="P29_C"/>
</dbReference>
<evidence type="ECO:0000313" key="4">
    <source>
        <dbReference type="Proteomes" id="UP000199440"/>
    </source>
</evidence>
<dbReference type="EMBL" id="FNGV01000019">
    <property type="protein sequence ID" value="SDN00251.1"/>
    <property type="molecule type" value="Genomic_DNA"/>
</dbReference>
<dbReference type="OrthoDB" id="2339489at2"/>
<evidence type="ECO:0000313" key="3">
    <source>
        <dbReference type="EMBL" id="SDN00251.1"/>
    </source>
</evidence>
<evidence type="ECO:0000259" key="1">
    <source>
        <dbReference type="Pfam" id="PF25840"/>
    </source>
</evidence>
<dbReference type="GO" id="GO:0005975">
    <property type="term" value="P:carbohydrate metabolic process"/>
    <property type="evidence" value="ECO:0007669"/>
    <property type="project" value="InterPro"/>
</dbReference>
<name>A0A1G9XUU6_9FLAO</name>
<dbReference type="Pfam" id="PF25841">
    <property type="entry name" value="Ulvan_lyase_C"/>
    <property type="match status" value="1"/>
</dbReference>